<dbReference type="Proteomes" id="UP000524246">
    <property type="component" value="Unassembled WGS sequence"/>
</dbReference>
<dbReference type="SUPFAM" id="SSF51182">
    <property type="entry name" value="RmlC-like cupins"/>
    <property type="match status" value="1"/>
</dbReference>
<organism evidence="1 2">
    <name type="scientific">SAR324 cluster bacterium</name>
    <dbReference type="NCBI Taxonomy" id="2024889"/>
    <lineage>
        <taxon>Bacteria</taxon>
        <taxon>Deltaproteobacteria</taxon>
        <taxon>SAR324 cluster</taxon>
    </lineage>
</organism>
<accession>A0A7X9FPM7</accession>
<sequence length="148" mass="16836">MDTSKPLIIRGAIAADDRGQVAFVNDFHFENVKRFYMVSNYHSGMVRAWHAHRHEAKYVSVVLGAAIVGAVKIDNWETPSKDADVTRLVLSATNPSILYIPAGYANGFMSLTEDTRIIFYSTSTLEDSLKDDIRYDARYWDIWSIVER</sequence>
<name>A0A7X9FPM7_9DELT</name>
<dbReference type="Pfam" id="PF00908">
    <property type="entry name" value="dTDP_sugar_isom"/>
    <property type="match status" value="1"/>
</dbReference>
<evidence type="ECO:0000313" key="2">
    <source>
        <dbReference type="Proteomes" id="UP000524246"/>
    </source>
</evidence>
<comment type="caution">
    <text evidence="1">The sequence shown here is derived from an EMBL/GenBank/DDBJ whole genome shotgun (WGS) entry which is preliminary data.</text>
</comment>
<protein>
    <submittedName>
        <fullName evidence="1">Sugar epimerase</fullName>
    </submittedName>
</protein>
<proteinExistence type="predicted"/>
<dbReference type="InterPro" id="IPR011051">
    <property type="entry name" value="RmlC_Cupin_sf"/>
</dbReference>
<dbReference type="InterPro" id="IPR000888">
    <property type="entry name" value="RmlC-like"/>
</dbReference>
<reference evidence="1 2" key="1">
    <citation type="journal article" date="2020" name="Biotechnol. Biofuels">
        <title>New insights from the biogas microbiome by comprehensive genome-resolved metagenomics of nearly 1600 species originating from multiple anaerobic digesters.</title>
        <authorList>
            <person name="Campanaro S."/>
            <person name="Treu L."/>
            <person name="Rodriguez-R L.M."/>
            <person name="Kovalovszki A."/>
            <person name="Ziels R.M."/>
            <person name="Maus I."/>
            <person name="Zhu X."/>
            <person name="Kougias P.G."/>
            <person name="Basile A."/>
            <person name="Luo G."/>
            <person name="Schluter A."/>
            <person name="Konstantinidis K.T."/>
            <person name="Angelidaki I."/>
        </authorList>
    </citation>
    <scope>NUCLEOTIDE SEQUENCE [LARGE SCALE GENOMIC DNA]</scope>
    <source>
        <strain evidence="1">AS27yjCOA_65</strain>
    </source>
</reference>
<dbReference type="Gene3D" id="2.60.120.10">
    <property type="entry name" value="Jelly Rolls"/>
    <property type="match status" value="1"/>
</dbReference>
<dbReference type="AlphaFoldDB" id="A0A7X9FPM7"/>
<evidence type="ECO:0000313" key="1">
    <source>
        <dbReference type="EMBL" id="NMC62033.1"/>
    </source>
</evidence>
<dbReference type="InterPro" id="IPR014710">
    <property type="entry name" value="RmlC-like_jellyroll"/>
</dbReference>
<gene>
    <name evidence="1" type="ORF">GYA55_02575</name>
</gene>
<dbReference type="GO" id="GO:0008830">
    <property type="term" value="F:dTDP-4-dehydrorhamnose 3,5-epimerase activity"/>
    <property type="evidence" value="ECO:0007669"/>
    <property type="project" value="InterPro"/>
</dbReference>
<dbReference type="EMBL" id="JAAZON010000103">
    <property type="protein sequence ID" value="NMC62033.1"/>
    <property type="molecule type" value="Genomic_DNA"/>
</dbReference>